<evidence type="ECO:0000256" key="2">
    <source>
        <dbReference type="ARBA" id="ARBA00022692"/>
    </source>
</evidence>
<name>A0A2W5U434_9CORY</name>
<sequence>MKNKSNFRTPRQWLTMPLGHYVDKNTVVHRLKPTTKIVFIMVMVVVITVLSRTIGSHVTTLGLAILGIEILVTVGIFALAHIPLSVAASQLLPAIPVLAFITVFQAWSAGWWSALSLATSLLVSVALALILTLTTRIGDMIESLDRALRPLARFHVPVNAISVAIAITIRLIPLQMENIRVVIEARRARSSRGLRAFALPMIIHSIRRAEAMGEALESRGFDDWDPTAPEYDSQE</sequence>
<evidence type="ECO:0000313" key="6">
    <source>
        <dbReference type="EMBL" id="PZR03478.1"/>
    </source>
</evidence>
<reference evidence="6 7" key="1">
    <citation type="submission" date="2017-08" db="EMBL/GenBank/DDBJ databases">
        <title>Infants hospitalized years apart are colonized by the same room-sourced microbial strains.</title>
        <authorList>
            <person name="Brooks B."/>
            <person name="Olm M.R."/>
            <person name="Firek B.A."/>
            <person name="Baker R."/>
            <person name="Thomas B.C."/>
            <person name="Morowitz M.J."/>
            <person name="Banfield J.F."/>
        </authorList>
    </citation>
    <scope>NUCLEOTIDE SEQUENCE [LARGE SCALE GENOMIC DNA]</scope>
    <source>
        <strain evidence="6">S2_003_000_R1_3</strain>
    </source>
</reference>
<feature type="transmembrane region" description="Helical" evidence="5">
    <location>
        <begin position="91"/>
        <end position="108"/>
    </location>
</feature>
<evidence type="ECO:0000256" key="4">
    <source>
        <dbReference type="ARBA" id="ARBA00023136"/>
    </source>
</evidence>
<evidence type="ECO:0000256" key="3">
    <source>
        <dbReference type="ARBA" id="ARBA00022989"/>
    </source>
</evidence>
<proteinExistence type="predicted"/>
<evidence type="ECO:0000256" key="5">
    <source>
        <dbReference type="SAM" id="Phobius"/>
    </source>
</evidence>
<dbReference type="Pfam" id="PF02361">
    <property type="entry name" value="CbiQ"/>
    <property type="match status" value="1"/>
</dbReference>
<feature type="transmembrane region" description="Helical" evidence="5">
    <location>
        <begin position="114"/>
        <end position="133"/>
    </location>
</feature>
<evidence type="ECO:0000256" key="1">
    <source>
        <dbReference type="ARBA" id="ARBA00004141"/>
    </source>
</evidence>
<comment type="subcellular location">
    <subcellularLocation>
        <location evidence="1">Membrane</location>
        <topology evidence="1">Multi-pass membrane protein</topology>
    </subcellularLocation>
</comment>
<feature type="transmembrane region" description="Helical" evidence="5">
    <location>
        <begin position="61"/>
        <end position="79"/>
    </location>
</feature>
<dbReference type="GO" id="GO:0005886">
    <property type="term" value="C:plasma membrane"/>
    <property type="evidence" value="ECO:0007669"/>
    <property type="project" value="TreeGrafter"/>
</dbReference>
<organism evidence="6 7">
    <name type="scientific">Corynebacterium kroppenstedtii</name>
    <dbReference type="NCBI Taxonomy" id="161879"/>
    <lineage>
        <taxon>Bacteria</taxon>
        <taxon>Bacillati</taxon>
        <taxon>Actinomycetota</taxon>
        <taxon>Actinomycetes</taxon>
        <taxon>Mycobacteriales</taxon>
        <taxon>Corynebacteriaceae</taxon>
        <taxon>Corynebacterium</taxon>
    </lineage>
</organism>
<dbReference type="PANTHER" id="PTHR33514">
    <property type="entry name" value="PROTEIN ABCI12, CHLOROPLASTIC"/>
    <property type="match status" value="1"/>
</dbReference>
<dbReference type="RefSeq" id="WP_303735542.1">
    <property type="nucleotide sequence ID" value="NZ_CAKZHK010000009.1"/>
</dbReference>
<evidence type="ECO:0000313" key="7">
    <source>
        <dbReference type="Proteomes" id="UP000249432"/>
    </source>
</evidence>
<keyword evidence="4 5" id="KW-0472">Membrane</keyword>
<dbReference type="AlphaFoldDB" id="A0A2W5U434"/>
<keyword evidence="2 5" id="KW-0812">Transmembrane</keyword>
<accession>A0A2W5U434</accession>
<protein>
    <submittedName>
        <fullName evidence="6">Cobalt ABC transporter permease</fullName>
    </submittedName>
</protein>
<feature type="transmembrane region" description="Helical" evidence="5">
    <location>
        <begin position="154"/>
        <end position="172"/>
    </location>
</feature>
<dbReference type="EMBL" id="QFRA01000038">
    <property type="protein sequence ID" value="PZR03478.1"/>
    <property type="molecule type" value="Genomic_DNA"/>
</dbReference>
<gene>
    <name evidence="6" type="ORF">DI525_09935</name>
</gene>
<keyword evidence="3 5" id="KW-1133">Transmembrane helix</keyword>
<dbReference type="CDD" id="cd16914">
    <property type="entry name" value="EcfT"/>
    <property type="match status" value="1"/>
</dbReference>
<feature type="transmembrane region" description="Helical" evidence="5">
    <location>
        <begin position="37"/>
        <end position="55"/>
    </location>
</feature>
<comment type="caution">
    <text evidence="6">The sequence shown here is derived from an EMBL/GenBank/DDBJ whole genome shotgun (WGS) entry which is preliminary data.</text>
</comment>
<dbReference type="Proteomes" id="UP000249432">
    <property type="component" value="Unassembled WGS sequence"/>
</dbReference>
<dbReference type="PANTHER" id="PTHR33514:SF13">
    <property type="entry name" value="PROTEIN ABCI12, CHLOROPLASTIC"/>
    <property type="match status" value="1"/>
</dbReference>
<dbReference type="InterPro" id="IPR003339">
    <property type="entry name" value="ABC/ECF_trnsptr_transmembrane"/>
</dbReference>